<name>H3GS09_PHYRM</name>
<dbReference type="SMART" id="SM00358">
    <property type="entry name" value="DSRM"/>
    <property type="match status" value="1"/>
</dbReference>
<dbReference type="Gene3D" id="1.10.1520.10">
    <property type="entry name" value="Ribonuclease III domain"/>
    <property type="match status" value="1"/>
</dbReference>
<evidence type="ECO:0000256" key="7">
    <source>
        <dbReference type="SAM" id="MobiDB-lite"/>
    </source>
</evidence>
<evidence type="ECO:0000256" key="2">
    <source>
        <dbReference type="ARBA" id="ARBA00022722"/>
    </source>
</evidence>
<dbReference type="Proteomes" id="UP000005238">
    <property type="component" value="Unassembled WGS sequence"/>
</dbReference>
<dbReference type="SUPFAM" id="SSF69065">
    <property type="entry name" value="RNase III domain-like"/>
    <property type="match status" value="1"/>
</dbReference>
<dbReference type="OMA" id="LQGHYYG"/>
<evidence type="ECO:0000256" key="5">
    <source>
        <dbReference type="ARBA" id="ARBA00022884"/>
    </source>
</evidence>
<dbReference type="VEuPathDB" id="FungiDB:KRP23_10966"/>
<evidence type="ECO:0000256" key="3">
    <source>
        <dbReference type="ARBA" id="ARBA00022759"/>
    </source>
</evidence>
<evidence type="ECO:0000256" key="1">
    <source>
        <dbReference type="ARBA" id="ARBA00010183"/>
    </source>
</evidence>
<dbReference type="Pfam" id="PF14622">
    <property type="entry name" value="Ribonucleas_3_3"/>
    <property type="match status" value="1"/>
</dbReference>
<keyword evidence="11" id="KW-1185">Reference proteome</keyword>
<keyword evidence="3" id="KW-0255">Endonuclease</keyword>
<organism evidence="10 11">
    <name type="scientific">Phytophthora ramorum</name>
    <name type="common">Sudden oak death agent</name>
    <dbReference type="NCBI Taxonomy" id="164328"/>
    <lineage>
        <taxon>Eukaryota</taxon>
        <taxon>Sar</taxon>
        <taxon>Stramenopiles</taxon>
        <taxon>Oomycota</taxon>
        <taxon>Peronosporomycetes</taxon>
        <taxon>Peronosporales</taxon>
        <taxon>Peronosporaceae</taxon>
        <taxon>Phytophthora</taxon>
    </lineage>
</organism>
<dbReference type="PANTHER" id="PTHR11207">
    <property type="entry name" value="RIBONUCLEASE III"/>
    <property type="match status" value="1"/>
</dbReference>
<dbReference type="Gene3D" id="3.30.160.20">
    <property type="match status" value="1"/>
</dbReference>
<keyword evidence="2" id="KW-0540">Nuclease</keyword>
<dbReference type="GO" id="GO:0005634">
    <property type="term" value="C:nucleus"/>
    <property type="evidence" value="ECO:0000318"/>
    <property type="project" value="GO_Central"/>
</dbReference>
<dbReference type="InterPro" id="IPR036389">
    <property type="entry name" value="RNase_III_sf"/>
</dbReference>
<evidence type="ECO:0000259" key="9">
    <source>
        <dbReference type="PROSITE" id="PS50142"/>
    </source>
</evidence>
<dbReference type="InParanoid" id="H3GS09"/>
<feature type="region of interest" description="Disordered" evidence="7">
    <location>
        <begin position="53"/>
        <end position="78"/>
    </location>
</feature>
<reference evidence="11" key="1">
    <citation type="journal article" date="2006" name="Science">
        <title>Phytophthora genome sequences uncover evolutionary origins and mechanisms of pathogenesis.</title>
        <authorList>
            <person name="Tyler B.M."/>
            <person name="Tripathy S."/>
            <person name="Zhang X."/>
            <person name="Dehal P."/>
            <person name="Jiang R.H."/>
            <person name="Aerts A."/>
            <person name="Arredondo F.D."/>
            <person name="Baxter L."/>
            <person name="Bensasson D."/>
            <person name="Beynon J.L."/>
            <person name="Chapman J."/>
            <person name="Damasceno C.M."/>
            <person name="Dorrance A.E."/>
            <person name="Dou D."/>
            <person name="Dickerman A.W."/>
            <person name="Dubchak I.L."/>
            <person name="Garbelotto M."/>
            <person name="Gijzen M."/>
            <person name="Gordon S.G."/>
            <person name="Govers F."/>
            <person name="Grunwald N.J."/>
            <person name="Huang W."/>
            <person name="Ivors K.L."/>
            <person name="Jones R.W."/>
            <person name="Kamoun S."/>
            <person name="Krampis K."/>
            <person name="Lamour K.H."/>
            <person name="Lee M.K."/>
            <person name="McDonald W.H."/>
            <person name="Medina M."/>
            <person name="Meijer H.J."/>
            <person name="Nordberg E.K."/>
            <person name="Maclean D.J."/>
            <person name="Ospina-Giraldo M.D."/>
            <person name="Morris P.F."/>
            <person name="Phuntumart V."/>
            <person name="Putnam N.H."/>
            <person name="Rash S."/>
            <person name="Rose J.K."/>
            <person name="Sakihama Y."/>
            <person name="Salamov A.A."/>
            <person name="Savidor A."/>
            <person name="Scheuring C.F."/>
            <person name="Smith B.M."/>
            <person name="Sobral B.W."/>
            <person name="Terry A."/>
            <person name="Torto-Alalibo T.A."/>
            <person name="Win J."/>
            <person name="Xu Z."/>
            <person name="Zhang H."/>
            <person name="Grigoriev I.V."/>
            <person name="Rokhsar D.S."/>
            <person name="Boore J.L."/>
        </authorList>
    </citation>
    <scope>NUCLEOTIDE SEQUENCE [LARGE SCALE GENOMIC DNA]</scope>
    <source>
        <strain evidence="11">Pr102</strain>
    </source>
</reference>
<protein>
    <recommendedName>
        <fullName evidence="12">RNase III domain-containing protein</fullName>
    </recommendedName>
</protein>
<dbReference type="GO" id="GO:0006364">
    <property type="term" value="P:rRNA processing"/>
    <property type="evidence" value="ECO:0007669"/>
    <property type="project" value="InterPro"/>
</dbReference>
<feature type="domain" description="DRBM" evidence="8">
    <location>
        <begin position="293"/>
        <end position="360"/>
    </location>
</feature>
<dbReference type="CDD" id="cd00593">
    <property type="entry name" value="RIBOc"/>
    <property type="match status" value="1"/>
</dbReference>
<dbReference type="GO" id="GO:0010468">
    <property type="term" value="P:regulation of gene expression"/>
    <property type="evidence" value="ECO:0000318"/>
    <property type="project" value="GO_Central"/>
</dbReference>
<dbReference type="InterPro" id="IPR011907">
    <property type="entry name" value="RNase_III"/>
</dbReference>
<dbReference type="SMART" id="SM00535">
    <property type="entry name" value="RIBOc"/>
    <property type="match status" value="1"/>
</dbReference>
<feature type="domain" description="RNase III" evidence="9">
    <location>
        <begin position="127"/>
        <end position="266"/>
    </location>
</feature>
<keyword evidence="4" id="KW-0378">Hydrolase</keyword>
<proteinExistence type="inferred from homology"/>
<dbReference type="EnsemblProtists" id="Phyra79710">
    <property type="protein sequence ID" value="Phyra79710"/>
    <property type="gene ID" value="Phyra79710"/>
</dbReference>
<evidence type="ECO:0000256" key="4">
    <source>
        <dbReference type="ARBA" id="ARBA00022801"/>
    </source>
</evidence>
<dbReference type="PANTHER" id="PTHR11207:SF0">
    <property type="entry name" value="RIBONUCLEASE 3"/>
    <property type="match status" value="1"/>
</dbReference>
<dbReference type="GO" id="GO:0003725">
    <property type="term" value="F:double-stranded RNA binding"/>
    <property type="evidence" value="ECO:0000318"/>
    <property type="project" value="GO_Central"/>
</dbReference>
<dbReference type="HOGENOM" id="CLU_071738_0_0_1"/>
<dbReference type="PROSITE" id="PS50142">
    <property type="entry name" value="RNASE_3_2"/>
    <property type="match status" value="1"/>
</dbReference>
<dbReference type="STRING" id="164328.H3GS09"/>
<dbReference type="InterPro" id="IPR000999">
    <property type="entry name" value="RNase_III_dom"/>
</dbReference>
<accession>H3GS09</accession>
<dbReference type="VEuPathDB" id="FungiDB:KRP22_11796"/>
<evidence type="ECO:0000313" key="11">
    <source>
        <dbReference type="Proteomes" id="UP000005238"/>
    </source>
</evidence>
<evidence type="ECO:0008006" key="12">
    <source>
        <dbReference type="Google" id="ProtNLM"/>
    </source>
</evidence>
<dbReference type="HAMAP" id="MF_00104">
    <property type="entry name" value="RNase_III"/>
    <property type="match status" value="1"/>
</dbReference>
<reference evidence="10" key="2">
    <citation type="submission" date="2015-06" db="UniProtKB">
        <authorList>
            <consortium name="EnsemblProtists"/>
        </authorList>
    </citation>
    <scope>IDENTIFICATION</scope>
    <source>
        <strain evidence="10">Pr102</strain>
    </source>
</reference>
<dbReference type="SUPFAM" id="SSF54768">
    <property type="entry name" value="dsRNA-binding domain-like"/>
    <property type="match status" value="1"/>
</dbReference>
<sequence length="366" mass="39941">MANSMRKMLLVGCRRAVTSTSSLRSFSSRSSLPDGFRSPQAVADAVAAALASENDADSAARRSKSHSPADPNQTAKLERRHLEGDVIATKSITAQQLLHPKSTPDWQLIKPEHFEKVPTPKGWKKGLQQLQERIGVQFQDVALLQSALTHHGCLPSNPVPEDVPVVRLSNRCLEFLGDSLIGAAAAGYVFQMLPRHQEGQLSRAKSALVNNDTLSKISEDMGITDLLLWPPGFSKASAAPVIVKGRVTIAAGAVESLIAAIYLDQGMETAMDFVATHILPRSVEYATREVIWEPIVELQNLLQGHYYGQPAYKYLRAPANASEYTVELYVKGRPILKASAPSYKLARGRAAEAAYWHFEKLLGPAP</sequence>
<evidence type="ECO:0000256" key="6">
    <source>
        <dbReference type="PROSITE-ProRule" id="PRU00266"/>
    </source>
</evidence>
<dbReference type="PROSITE" id="PS50137">
    <property type="entry name" value="DS_RBD"/>
    <property type="match status" value="1"/>
</dbReference>
<dbReference type="GO" id="GO:0004525">
    <property type="term" value="F:ribonuclease III activity"/>
    <property type="evidence" value="ECO:0000318"/>
    <property type="project" value="GO_Central"/>
</dbReference>
<dbReference type="InterPro" id="IPR014720">
    <property type="entry name" value="dsRBD_dom"/>
</dbReference>
<keyword evidence="5 6" id="KW-0694">RNA-binding</keyword>
<comment type="similarity">
    <text evidence="1">Belongs to the ribonuclease III family.</text>
</comment>
<evidence type="ECO:0000259" key="8">
    <source>
        <dbReference type="PROSITE" id="PS50137"/>
    </source>
</evidence>
<dbReference type="AlphaFoldDB" id="H3GS09"/>
<dbReference type="GO" id="GO:0006396">
    <property type="term" value="P:RNA processing"/>
    <property type="evidence" value="ECO:0000318"/>
    <property type="project" value="GO_Central"/>
</dbReference>
<evidence type="ECO:0000313" key="10">
    <source>
        <dbReference type="EnsemblProtists" id="Phyra79710"/>
    </source>
</evidence>
<dbReference type="EMBL" id="DS566039">
    <property type="status" value="NOT_ANNOTATED_CDS"/>
    <property type="molecule type" value="Genomic_DNA"/>
</dbReference>
<dbReference type="eggNOG" id="KOG1817">
    <property type="taxonomic scope" value="Eukaryota"/>
</dbReference>